<organism evidence="1 2">
    <name type="scientific">Devosia riboflavina</name>
    <dbReference type="NCBI Taxonomy" id="46914"/>
    <lineage>
        <taxon>Bacteria</taxon>
        <taxon>Pseudomonadati</taxon>
        <taxon>Pseudomonadota</taxon>
        <taxon>Alphaproteobacteria</taxon>
        <taxon>Hyphomicrobiales</taxon>
        <taxon>Devosiaceae</taxon>
        <taxon>Devosia</taxon>
    </lineage>
</organism>
<dbReference type="EMBL" id="JQGC01000035">
    <property type="protein sequence ID" value="KFL28426.1"/>
    <property type="molecule type" value="Genomic_DNA"/>
</dbReference>
<reference evidence="1 2" key="1">
    <citation type="submission" date="2014-08" db="EMBL/GenBank/DDBJ databases">
        <authorList>
            <person name="Hassan Y.I."/>
            <person name="Lepp D."/>
            <person name="Zhou T."/>
        </authorList>
    </citation>
    <scope>NUCLEOTIDE SEQUENCE [LARGE SCALE GENOMIC DNA]</scope>
    <source>
        <strain evidence="1 2">IFO13584</strain>
    </source>
</reference>
<sequence length="156" mass="16855">MSAAADRIALLDSLPAEELCAQAESALQALVTMMNEETTLLRAGRFRDAAGLTAQKTQLAQDYVVFARAVQRQTERLVAEAPTSLDRLHKNHDALATQMAENLRVIATAKNLAEDLIGDVADTVGAKDHTRTYDRSGEVKIPRAASARGITVNRAL</sequence>
<name>A0A087LUX3_9HYPH</name>
<proteinExistence type="predicted"/>
<accession>A0A087LUX3</accession>
<dbReference type="STRING" id="46914.JP75_24490"/>
<gene>
    <name evidence="1" type="ORF">JP75_24490</name>
</gene>
<dbReference type="Proteomes" id="UP000028981">
    <property type="component" value="Unassembled WGS sequence"/>
</dbReference>
<keyword evidence="2" id="KW-1185">Reference proteome</keyword>
<protein>
    <recommendedName>
        <fullName evidence="3">Flagellar basal-body protein FlbY</fullName>
    </recommendedName>
</protein>
<dbReference type="AlphaFoldDB" id="A0A087LUX3"/>
<evidence type="ECO:0000313" key="1">
    <source>
        <dbReference type="EMBL" id="KFL28426.1"/>
    </source>
</evidence>
<dbReference type="OrthoDB" id="7947407at2"/>
<comment type="caution">
    <text evidence="1">The sequence shown here is derived from an EMBL/GenBank/DDBJ whole genome shotgun (WGS) entry which is preliminary data.</text>
</comment>
<dbReference type="RefSeq" id="WP_035087489.1">
    <property type="nucleotide sequence ID" value="NZ_JQGC01000035.1"/>
</dbReference>
<evidence type="ECO:0000313" key="2">
    <source>
        <dbReference type="Proteomes" id="UP000028981"/>
    </source>
</evidence>
<evidence type="ECO:0008006" key="3">
    <source>
        <dbReference type="Google" id="ProtNLM"/>
    </source>
</evidence>